<evidence type="ECO:0000256" key="4">
    <source>
        <dbReference type="ARBA" id="ARBA00023163"/>
    </source>
</evidence>
<evidence type="ECO:0000259" key="5">
    <source>
        <dbReference type="PROSITE" id="PS01124"/>
    </source>
</evidence>
<dbReference type="SMART" id="SM00342">
    <property type="entry name" value="HTH_ARAC"/>
    <property type="match status" value="1"/>
</dbReference>
<dbReference type="Pfam" id="PF02311">
    <property type="entry name" value="AraC_binding"/>
    <property type="match status" value="1"/>
</dbReference>
<dbReference type="InterPro" id="IPR047264">
    <property type="entry name" value="Cupin_HpaA-like_N"/>
</dbReference>
<dbReference type="SUPFAM" id="SSF51182">
    <property type="entry name" value="RmlC-like cupins"/>
    <property type="match status" value="1"/>
</dbReference>
<dbReference type="Gene3D" id="1.10.10.60">
    <property type="entry name" value="Homeodomain-like"/>
    <property type="match status" value="1"/>
</dbReference>
<evidence type="ECO:0000313" key="6">
    <source>
        <dbReference type="EMBL" id="AWY02205.1"/>
    </source>
</evidence>
<dbReference type="SUPFAM" id="SSF46689">
    <property type="entry name" value="Homeodomain-like"/>
    <property type="match status" value="1"/>
</dbReference>
<evidence type="ECO:0000313" key="7">
    <source>
        <dbReference type="Proteomes" id="UP000249898"/>
    </source>
</evidence>
<dbReference type="PROSITE" id="PS01124">
    <property type="entry name" value="HTH_ARAC_FAMILY_2"/>
    <property type="match status" value="1"/>
</dbReference>
<keyword evidence="1" id="KW-0805">Transcription regulation</keyword>
<dbReference type="GO" id="GO:0003700">
    <property type="term" value="F:DNA-binding transcription factor activity"/>
    <property type="evidence" value="ECO:0007669"/>
    <property type="project" value="InterPro"/>
</dbReference>
<dbReference type="PANTHER" id="PTHR43280:SF32">
    <property type="entry name" value="TRANSCRIPTIONAL REGULATORY PROTEIN"/>
    <property type="match status" value="1"/>
</dbReference>
<reference evidence="6 7" key="1">
    <citation type="submission" date="2016-06" db="EMBL/GenBank/DDBJ databases">
        <title>The sequenced genome of the ice-adhering bacterium Marinomonas primoryensis, from Antarctica.</title>
        <authorList>
            <person name="Graham L."/>
            <person name="Vance T.D.R."/>
            <person name="Davies P.L."/>
        </authorList>
    </citation>
    <scope>NUCLEOTIDE SEQUENCE [LARGE SCALE GENOMIC DNA]</scope>
    <source>
        <strain evidence="6 7">AceL</strain>
    </source>
</reference>
<dbReference type="OrthoDB" id="9814125at2"/>
<dbReference type="CDD" id="cd06999">
    <property type="entry name" value="cupin_HpaA-like_N"/>
    <property type="match status" value="1"/>
</dbReference>
<dbReference type="Pfam" id="PF12833">
    <property type="entry name" value="HTH_18"/>
    <property type="match status" value="1"/>
</dbReference>
<dbReference type="GO" id="GO:0043565">
    <property type="term" value="F:sequence-specific DNA binding"/>
    <property type="evidence" value="ECO:0007669"/>
    <property type="project" value="InterPro"/>
</dbReference>
<evidence type="ECO:0000256" key="3">
    <source>
        <dbReference type="ARBA" id="ARBA00023159"/>
    </source>
</evidence>
<dbReference type="InterPro" id="IPR011051">
    <property type="entry name" value="RmlC_Cupin_sf"/>
</dbReference>
<dbReference type="EMBL" id="CP016181">
    <property type="protein sequence ID" value="AWY02205.1"/>
    <property type="molecule type" value="Genomic_DNA"/>
</dbReference>
<protein>
    <submittedName>
        <fullName evidence="6">AraC family transcriptional regulator</fullName>
    </submittedName>
</protein>
<gene>
    <name evidence="6" type="ORF">A8139_21380</name>
</gene>
<keyword evidence="3" id="KW-0010">Activator</keyword>
<dbReference type="InterPro" id="IPR018060">
    <property type="entry name" value="HTH_AraC"/>
</dbReference>
<dbReference type="RefSeq" id="WP_112141339.1">
    <property type="nucleotide sequence ID" value="NZ_CP016181.1"/>
</dbReference>
<dbReference type="InterPro" id="IPR020449">
    <property type="entry name" value="Tscrpt_reg_AraC-type_HTH"/>
</dbReference>
<dbReference type="Proteomes" id="UP000249898">
    <property type="component" value="Chromosome"/>
</dbReference>
<accession>A0A2Z4PXT2</accession>
<name>A0A2Z4PXT2_9GAMM</name>
<proteinExistence type="predicted"/>
<organism evidence="6 7">
    <name type="scientific">Marinomonas primoryensis</name>
    <dbReference type="NCBI Taxonomy" id="178399"/>
    <lineage>
        <taxon>Bacteria</taxon>
        <taxon>Pseudomonadati</taxon>
        <taxon>Pseudomonadota</taxon>
        <taxon>Gammaproteobacteria</taxon>
        <taxon>Oceanospirillales</taxon>
        <taxon>Oceanospirillaceae</taxon>
        <taxon>Marinomonas</taxon>
    </lineage>
</organism>
<keyword evidence="2" id="KW-0238">DNA-binding</keyword>
<sequence length="296" mass="33795">MKQPTIPHFGLYGESSWINDPEFFHIEDIESRSSNLDWKINPHRHAQLFQILILKSGEAQVQLDEQQRKLQGAWAIIVPAGIVHGFRFSPNTDGRVISIAEPLLEDAYQEKAAAFIKPLLSQACYINLNSHRNVFSELWPLIQQLESESAFIREGRALMSEYLIKAILLLLHRQHSSGVANVSNKTEGSHAQQLKELIGNHYRKHWTSNQYAQALGTSTSRLNRVSKRAFNKSILDLVHDRLLIEAKRSLIYTVRSVEEISYDLGFKDPGYFSRFFKRTAGVTPGKFRVLSNQPSI</sequence>
<dbReference type="PRINTS" id="PR00032">
    <property type="entry name" value="HTHARAC"/>
</dbReference>
<evidence type="ECO:0000256" key="1">
    <source>
        <dbReference type="ARBA" id="ARBA00023015"/>
    </source>
</evidence>
<dbReference type="PANTHER" id="PTHR43280">
    <property type="entry name" value="ARAC-FAMILY TRANSCRIPTIONAL REGULATOR"/>
    <property type="match status" value="1"/>
</dbReference>
<dbReference type="AlphaFoldDB" id="A0A2Z4PXT2"/>
<evidence type="ECO:0000256" key="2">
    <source>
        <dbReference type="ARBA" id="ARBA00023125"/>
    </source>
</evidence>
<keyword evidence="4" id="KW-0804">Transcription</keyword>
<dbReference type="InterPro" id="IPR009057">
    <property type="entry name" value="Homeodomain-like_sf"/>
</dbReference>
<dbReference type="InterPro" id="IPR003313">
    <property type="entry name" value="AraC-bd"/>
</dbReference>
<dbReference type="InterPro" id="IPR014710">
    <property type="entry name" value="RmlC-like_jellyroll"/>
</dbReference>
<dbReference type="Gene3D" id="2.60.120.10">
    <property type="entry name" value="Jelly Rolls"/>
    <property type="match status" value="1"/>
</dbReference>
<feature type="domain" description="HTH araC/xylS-type" evidence="5">
    <location>
        <begin position="192"/>
        <end position="290"/>
    </location>
</feature>